<feature type="compositionally biased region" description="Basic and acidic residues" evidence="1">
    <location>
        <begin position="546"/>
        <end position="588"/>
    </location>
</feature>
<feature type="compositionally biased region" description="Basic and acidic residues" evidence="1">
    <location>
        <begin position="599"/>
        <end position="613"/>
    </location>
</feature>
<sequence>MSSLNEEPSLPPDTLETLWVNPGPASVAPKQATAPVRPDLRTSLEPTLKTLNPETDDGASVELSCTHNSIVFDDGDGANPPQCFLPFISSSVLLDCSLLVKSHHDLRKALEEFNAKGMPKARDMEESIAKKHVRRNPMNTLLQINVCSSSGDEGKEKLSDAVLPTLVVMQSRRSTNASFFENLPSHTNITTEALQAWSLGTEKTPPAIWGVSCALATGDTEFLARLCARVVLARCEFDFVCSLDQMSWVVEAGFEEYLACRQAVYEGGIVVGANMVGFKSGKVGKLGLPVVDEGRVLVVHEPDSRPFDFARSIPGAFPSVPTFDVSLTERATLPEKVGESEKWWSEERVGLKRQYVPDQSFDEHGAVKVKFASGDSIDTTLVVLSAVAVCPPRDLYRFRDWVKEKESRGKIAEMVKVVLGRIVETISKSVSQLLPIGGDVAIFSKYFEGEGGGGGEGKDGPAMIDWDDAMLSVDQEERGFKECLRTYCSVVKKMKGVAVKLKGSGGIIFSNGADVEKNVNANYIAETIMGAFESSFDRQRRDQENALRDRGMERGRWSRDGPPQDRQRDGWSRDSPRDSRPPRRDWPRDGGGGYYGGGPRDDFPRDHDHDRNRSRPPAITRPAQRGESWGINQTPTPRKATEEDKQEKDEDNNLNEGKETRVEFLQIFAKNTAKKIIGKFKNQEEEKEGDRMGGVTEGGAAKPKRRRWDAPAPAKAVMTLPGVGTLTEEGRFERNGKLPEEKEEEDEYMTMDYMGYEDEKKGKANRRKQAEADRKGHNDSNHSPKKHKKEKKEKDKKREKVKREKKDKTPKKKKYREEDDPEVNFGNSPAW</sequence>
<comment type="caution">
    <text evidence="2">The sequence shown here is derived from an EMBL/GenBank/DDBJ whole genome shotgun (WGS) entry which is preliminary data.</text>
</comment>
<feature type="compositionally biased region" description="Gly residues" evidence="1">
    <location>
        <begin position="589"/>
        <end position="598"/>
    </location>
</feature>
<feature type="compositionally biased region" description="Basic and acidic residues" evidence="1">
    <location>
        <begin position="728"/>
        <end position="740"/>
    </location>
</feature>
<dbReference type="OrthoDB" id="10510614at2759"/>
<feature type="region of interest" description="Disordered" evidence="1">
    <location>
        <begin position="682"/>
        <end position="831"/>
    </location>
</feature>
<proteinExistence type="predicted"/>
<keyword evidence="3" id="KW-1185">Reference proteome</keyword>
<organism evidence="2 3">
    <name type="scientific">Triparma laevis f. longispina</name>
    <dbReference type="NCBI Taxonomy" id="1714387"/>
    <lineage>
        <taxon>Eukaryota</taxon>
        <taxon>Sar</taxon>
        <taxon>Stramenopiles</taxon>
        <taxon>Ochrophyta</taxon>
        <taxon>Bolidophyceae</taxon>
        <taxon>Parmales</taxon>
        <taxon>Triparmaceae</taxon>
        <taxon>Triparma</taxon>
    </lineage>
</organism>
<feature type="compositionally biased region" description="Basic and acidic residues" evidence="1">
    <location>
        <begin position="757"/>
        <end position="782"/>
    </location>
</feature>
<protein>
    <submittedName>
        <fullName evidence="2">Uncharacterized protein</fullName>
    </submittedName>
</protein>
<name>A0A9W7CGN9_9STRA</name>
<feature type="region of interest" description="Disordered" evidence="1">
    <location>
        <begin position="1"/>
        <end position="36"/>
    </location>
</feature>
<dbReference type="EMBL" id="BRXW01000122">
    <property type="protein sequence ID" value="GMI08313.1"/>
    <property type="molecule type" value="Genomic_DNA"/>
</dbReference>
<evidence type="ECO:0000313" key="2">
    <source>
        <dbReference type="EMBL" id="GMI08313.1"/>
    </source>
</evidence>
<feature type="compositionally biased region" description="Basic and acidic residues" evidence="1">
    <location>
        <begin position="792"/>
        <end position="807"/>
    </location>
</feature>
<feature type="compositionally biased region" description="Basic and acidic residues" evidence="1">
    <location>
        <begin position="639"/>
        <end position="648"/>
    </location>
</feature>
<dbReference type="AlphaFoldDB" id="A0A9W7CGN9"/>
<feature type="compositionally biased region" description="Basic and acidic residues" evidence="1">
    <location>
        <begin position="682"/>
        <end position="691"/>
    </location>
</feature>
<evidence type="ECO:0000313" key="3">
    <source>
        <dbReference type="Proteomes" id="UP001165122"/>
    </source>
</evidence>
<accession>A0A9W7CGN9</accession>
<evidence type="ECO:0000256" key="1">
    <source>
        <dbReference type="SAM" id="MobiDB-lite"/>
    </source>
</evidence>
<feature type="region of interest" description="Disordered" evidence="1">
    <location>
        <begin position="546"/>
        <end position="659"/>
    </location>
</feature>
<gene>
    <name evidence="2" type="ORF">TrLO_g6481</name>
</gene>
<dbReference type="Proteomes" id="UP001165122">
    <property type="component" value="Unassembled WGS sequence"/>
</dbReference>
<reference evidence="3" key="1">
    <citation type="journal article" date="2023" name="Commun. Biol.">
        <title>Genome analysis of Parmales, the sister group of diatoms, reveals the evolutionary specialization of diatoms from phago-mixotrophs to photoautotrophs.</title>
        <authorList>
            <person name="Ban H."/>
            <person name="Sato S."/>
            <person name="Yoshikawa S."/>
            <person name="Yamada K."/>
            <person name="Nakamura Y."/>
            <person name="Ichinomiya M."/>
            <person name="Sato N."/>
            <person name="Blanc-Mathieu R."/>
            <person name="Endo H."/>
            <person name="Kuwata A."/>
            <person name="Ogata H."/>
        </authorList>
    </citation>
    <scope>NUCLEOTIDE SEQUENCE [LARGE SCALE GENOMIC DNA]</scope>
    <source>
        <strain evidence="3">NIES 3700</strain>
    </source>
</reference>